<dbReference type="PROSITE" id="PS51318">
    <property type="entry name" value="TAT"/>
    <property type="match status" value="1"/>
</dbReference>
<dbReference type="Proteomes" id="UP000250028">
    <property type="component" value="Unassembled WGS sequence"/>
</dbReference>
<keyword evidence="1" id="KW-0732">Signal</keyword>
<evidence type="ECO:0000313" key="3">
    <source>
        <dbReference type="EMBL" id="SSA34826.1"/>
    </source>
</evidence>
<evidence type="ECO:0000313" key="4">
    <source>
        <dbReference type="Proteomes" id="UP000250028"/>
    </source>
</evidence>
<dbReference type="Pfam" id="PF20611">
    <property type="entry name" value="DUF6801"/>
    <property type="match status" value="1"/>
</dbReference>
<organism evidence="3 4">
    <name type="scientific">Branchiibius hedensis</name>
    <dbReference type="NCBI Taxonomy" id="672460"/>
    <lineage>
        <taxon>Bacteria</taxon>
        <taxon>Bacillati</taxon>
        <taxon>Actinomycetota</taxon>
        <taxon>Actinomycetes</taxon>
        <taxon>Micrococcales</taxon>
        <taxon>Dermacoccaceae</taxon>
        <taxon>Branchiibius</taxon>
    </lineage>
</organism>
<keyword evidence="4" id="KW-1185">Reference proteome</keyword>
<sequence length="196" mass="18609">MNSAVRRAAVLAGAGALVASASALVTPAAHAAGTGTGQYNCTSTLKGATISVGTWTAAVAAFSPSSVAKGATISTPLVTGVISAPAQATALLQAKGISVLQGTTTVKYSATGAVKNPGARSTNVAAPLAVVPPSGNALGIALVGGPISDTAANSAGTVTYAVTSVAGTFKTNKGTTLSIKCTPVGGSVTIATVAVK</sequence>
<accession>A0A2Y8ZTJ4</accession>
<dbReference type="EMBL" id="UESZ01000001">
    <property type="protein sequence ID" value="SSA34826.1"/>
    <property type="molecule type" value="Genomic_DNA"/>
</dbReference>
<gene>
    <name evidence="3" type="ORF">SAMN04489750_2156</name>
</gene>
<proteinExistence type="predicted"/>
<feature type="domain" description="DUF6801" evidence="2">
    <location>
        <begin position="38"/>
        <end position="182"/>
    </location>
</feature>
<protein>
    <recommendedName>
        <fullName evidence="2">DUF6801 domain-containing protein</fullName>
    </recommendedName>
</protein>
<reference evidence="4" key="1">
    <citation type="submission" date="2016-10" db="EMBL/GenBank/DDBJ databases">
        <authorList>
            <person name="Varghese N."/>
            <person name="Submissions S."/>
        </authorList>
    </citation>
    <scope>NUCLEOTIDE SEQUENCE [LARGE SCALE GENOMIC DNA]</scope>
    <source>
        <strain evidence="4">DSM 22951</strain>
    </source>
</reference>
<dbReference type="RefSeq" id="WP_109685692.1">
    <property type="nucleotide sequence ID" value="NZ_QGDN01000001.1"/>
</dbReference>
<evidence type="ECO:0000256" key="1">
    <source>
        <dbReference type="SAM" id="SignalP"/>
    </source>
</evidence>
<name>A0A2Y8ZTJ4_9MICO</name>
<dbReference type="AlphaFoldDB" id="A0A2Y8ZTJ4"/>
<dbReference type="InterPro" id="IPR046542">
    <property type="entry name" value="DUF6801"/>
</dbReference>
<dbReference type="InterPro" id="IPR006311">
    <property type="entry name" value="TAT_signal"/>
</dbReference>
<feature type="chain" id="PRO_5015969154" description="DUF6801 domain-containing protein" evidence="1">
    <location>
        <begin position="32"/>
        <end position="196"/>
    </location>
</feature>
<evidence type="ECO:0000259" key="2">
    <source>
        <dbReference type="Pfam" id="PF20611"/>
    </source>
</evidence>
<feature type="signal peptide" evidence="1">
    <location>
        <begin position="1"/>
        <end position="31"/>
    </location>
</feature>